<keyword evidence="2 4" id="KW-1133">Transmembrane helix</keyword>
<dbReference type="InterPro" id="IPR036259">
    <property type="entry name" value="MFS_trans_sf"/>
</dbReference>
<feature type="transmembrane region" description="Helical" evidence="4">
    <location>
        <begin position="400"/>
        <end position="421"/>
    </location>
</feature>
<feature type="transmembrane region" description="Helical" evidence="4">
    <location>
        <begin position="149"/>
        <end position="171"/>
    </location>
</feature>
<keyword evidence="1 4" id="KW-0812">Transmembrane</keyword>
<evidence type="ECO:0000256" key="3">
    <source>
        <dbReference type="ARBA" id="ARBA00023136"/>
    </source>
</evidence>
<comment type="caution">
    <text evidence="5">The sequence shown here is derived from an EMBL/GenBank/DDBJ whole genome shotgun (WGS) entry which is preliminary data.</text>
</comment>
<reference evidence="5" key="1">
    <citation type="submission" date="2021-02" db="EMBL/GenBank/DDBJ databases">
        <authorList>
            <person name="Nowell W R."/>
        </authorList>
    </citation>
    <scope>NUCLEOTIDE SEQUENCE</scope>
</reference>
<dbReference type="PANTHER" id="PTHR23121:SF9">
    <property type="entry name" value="SODIUM-DEPENDENT GLUCOSE TRANSPORTER 1"/>
    <property type="match status" value="1"/>
</dbReference>
<accession>A0A815I846</accession>
<organism evidence="5 6">
    <name type="scientific">Rotaria sordida</name>
    <dbReference type="NCBI Taxonomy" id="392033"/>
    <lineage>
        <taxon>Eukaryota</taxon>
        <taxon>Metazoa</taxon>
        <taxon>Spiralia</taxon>
        <taxon>Gnathifera</taxon>
        <taxon>Rotifera</taxon>
        <taxon>Eurotatoria</taxon>
        <taxon>Bdelloidea</taxon>
        <taxon>Philodinida</taxon>
        <taxon>Philodinidae</taxon>
        <taxon>Rotaria</taxon>
    </lineage>
</organism>
<protein>
    <submittedName>
        <fullName evidence="5">Uncharacterized protein</fullName>
    </submittedName>
</protein>
<feature type="transmembrane region" description="Helical" evidence="4">
    <location>
        <begin position="566"/>
        <end position="586"/>
    </location>
</feature>
<proteinExistence type="predicted"/>
<dbReference type="AlphaFoldDB" id="A0A815I846"/>
<dbReference type="PANTHER" id="PTHR23121">
    <property type="entry name" value="SODIUM-DEPENDENT GLUCOSE TRANSPORTER 1"/>
    <property type="match status" value="1"/>
</dbReference>
<feature type="transmembrane region" description="Helical" evidence="4">
    <location>
        <begin position="623"/>
        <end position="645"/>
    </location>
</feature>
<evidence type="ECO:0000256" key="1">
    <source>
        <dbReference type="ARBA" id="ARBA00022692"/>
    </source>
</evidence>
<gene>
    <name evidence="5" type="ORF">SEV965_LOCUS29450</name>
</gene>
<name>A0A815I846_9BILA</name>
<feature type="transmembrane region" description="Helical" evidence="4">
    <location>
        <begin position="183"/>
        <end position="202"/>
    </location>
</feature>
<feature type="transmembrane region" description="Helical" evidence="4">
    <location>
        <begin position="61"/>
        <end position="83"/>
    </location>
</feature>
<evidence type="ECO:0000313" key="6">
    <source>
        <dbReference type="Proteomes" id="UP000663889"/>
    </source>
</evidence>
<evidence type="ECO:0000256" key="2">
    <source>
        <dbReference type="ARBA" id="ARBA00022989"/>
    </source>
</evidence>
<evidence type="ECO:0000256" key="4">
    <source>
        <dbReference type="SAM" id="Phobius"/>
    </source>
</evidence>
<feature type="transmembrane region" description="Helical" evidence="4">
    <location>
        <begin position="95"/>
        <end position="117"/>
    </location>
</feature>
<dbReference type="Proteomes" id="UP000663889">
    <property type="component" value="Unassembled WGS sequence"/>
</dbReference>
<feature type="transmembrane region" description="Helical" evidence="4">
    <location>
        <begin position="539"/>
        <end position="560"/>
    </location>
</feature>
<evidence type="ECO:0000313" key="5">
    <source>
        <dbReference type="EMBL" id="CAF1362475.1"/>
    </source>
</evidence>
<keyword evidence="3 4" id="KW-0472">Membrane</keyword>
<feature type="transmembrane region" description="Helical" evidence="4">
    <location>
        <begin position="595"/>
        <end position="617"/>
    </location>
</feature>
<sequence>MMNEHIDNDDDDDEGVIFDRKTLSLKANKTLNTSNPTPFNPSQINIGVYNESNKLSKDKTILLAITCISMGMFTGLLGPTLPYLAQNMSTKLSSIIWLFVVKGIGFLIGTCLSSYLYTWFNTCCLLGLSCLSISFDVCSLPFITDLTAFYLTTLTLGISLGLSYNGIDALYNCVWTRPSISSIRWLHLLVALGAILSTLMLLSSTFSIDNNISLITQSFHTKTPYVEIKQTTSKSTCTKSYCCFYENNRNNTFICQKNNNKNQSNDCKNIFSLCKNLNSNICYMDKNDIWCQIDQICTNEIISNCSIELIDTAINVNNFTTINTTNLLLTSNTTINISTTVSVTNNIQTTVVNTSSTIIPTSASHRNKPSMAESDNDDLSQNFFYVKIRSFIHSITSIDLLYLFISLIFFLLGIFYSILAIQDEKTKNLSSLINLNPLSLLFLQPHRIINNSNKQISLLFDRSLFKFIFFLILFYFILSGIEYSCIYLTYLFGRKFQLSEKKSLLLQFFYLFGRLIDILVNYIWFLLNKHFKIKSDFISIKFLIFIRLIILTVICLSNLFQQIYYLLFFSIGFFLTSLSSLILYWIERDLSLNDLLLRIILFTIIISEIIFPIFIFYKIEYFVQFYLLIGLCLLIIFFMIILYLSKKWQRNRLYRLLPASMELEENSDNEISNN</sequence>
<feature type="transmembrane region" description="Helical" evidence="4">
    <location>
        <begin position="124"/>
        <end position="143"/>
    </location>
</feature>
<feature type="transmembrane region" description="Helical" evidence="4">
    <location>
        <begin position="467"/>
        <end position="492"/>
    </location>
</feature>
<dbReference type="EMBL" id="CAJNOU010002973">
    <property type="protein sequence ID" value="CAF1362475.1"/>
    <property type="molecule type" value="Genomic_DNA"/>
</dbReference>
<feature type="transmembrane region" description="Helical" evidence="4">
    <location>
        <begin position="504"/>
        <end position="527"/>
    </location>
</feature>
<dbReference type="SUPFAM" id="SSF103473">
    <property type="entry name" value="MFS general substrate transporter"/>
    <property type="match status" value="1"/>
</dbReference>